<gene>
    <name evidence="1" type="ORF">QF205_03935</name>
</gene>
<reference evidence="1" key="2">
    <citation type="submission" date="2023-04" db="EMBL/GenBank/DDBJ databases">
        <authorList>
            <person name="Sun J.-Q."/>
        </authorList>
    </citation>
    <scope>NUCLEOTIDE SEQUENCE</scope>
    <source>
        <strain evidence="1">CC-YY355</strain>
    </source>
</reference>
<dbReference type="EMBL" id="JARYGX010000009">
    <property type="protein sequence ID" value="MDH7452233.1"/>
    <property type="molecule type" value="Genomic_DNA"/>
</dbReference>
<proteinExistence type="predicted"/>
<sequence length="61" mass="6800">MDAMDLLDRLQARAAAGDAEATTFLPMFAAWMVERLVTKRKAATAQRSTAMEIRTVIRTTK</sequence>
<keyword evidence="2" id="KW-1185">Reference proteome</keyword>
<organism evidence="1 2">
    <name type="scientific">Luteimonas composti</name>
    <dbReference type="NCBI Taxonomy" id="398257"/>
    <lineage>
        <taxon>Bacteria</taxon>
        <taxon>Pseudomonadati</taxon>
        <taxon>Pseudomonadota</taxon>
        <taxon>Gammaproteobacteria</taxon>
        <taxon>Lysobacterales</taxon>
        <taxon>Lysobacteraceae</taxon>
        <taxon>Luteimonas</taxon>
    </lineage>
</organism>
<name>A0ABT6MQ48_9GAMM</name>
<protein>
    <submittedName>
        <fullName evidence="1">Uncharacterized protein</fullName>
    </submittedName>
</protein>
<accession>A0ABT6MQ48</accession>
<reference evidence="1" key="1">
    <citation type="journal article" date="2007" name="Int. J. Syst. Evol. Microbiol.">
        <title>Luteimonas composti sp. nov., a moderately thermophilic bacterium isolated from food waste.</title>
        <authorList>
            <person name="Young C.C."/>
            <person name="Kampfer P."/>
            <person name="Chen W.M."/>
            <person name="Yen W.S."/>
            <person name="Arun A.B."/>
            <person name="Lai W.A."/>
            <person name="Shen F.T."/>
            <person name="Rekha P.D."/>
            <person name="Lin K.Y."/>
            <person name="Chou J.H."/>
        </authorList>
    </citation>
    <scope>NUCLEOTIDE SEQUENCE</scope>
    <source>
        <strain evidence="1">CC-YY355</strain>
    </source>
</reference>
<dbReference type="RefSeq" id="WP_280941434.1">
    <property type="nucleotide sequence ID" value="NZ_JARYGX010000009.1"/>
</dbReference>
<evidence type="ECO:0000313" key="2">
    <source>
        <dbReference type="Proteomes" id="UP001160550"/>
    </source>
</evidence>
<evidence type="ECO:0000313" key="1">
    <source>
        <dbReference type="EMBL" id="MDH7452233.1"/>
    </source>
</evidence>
<dbReference type="Proteomes" id="UP001160550">
    <property type="component" value="Unassembled WGS sequence"/>
</dbReference>
<comment type="caution">
    <text evidence="1">The sequence shown here is derived from an EMBL/GenBank/DDBJ whole genome shotgun (WGS) entry which is preliminary data.</text>
</comment>